<name>A0A7Y9LVM1_9MICC</name>
<dbReference type="GO" id="GO:0046677">
    <property type="term" value="P:response to antibiotic"/>
    <property type="evidence" value="ECO:0007669"/>
    <property type="project" value="InterPro"/>
</dbReference>
<evidence type="ECO:0000313" key="2">
    <source>
        <dbReference type="EMBL" id="NYE96419.1"/>
    </source>
</evidence>
<proteinExistence type="predicted"/>
<dbReference type="EC" id="3.5.2.6" evidence="2"/>
<dbReference type="PANTHER" id="PTHR35333">
    <property type="entry name" value="BETA-LACTAMASE"/>
    <property type="match status" value="1"/>
</dbReference>
<evidence type="ECO:0000313" key="3">
    <source>
        <dbReference type="Proteomes" id="UP000521748"/>
    </source>
</evidence>
<evidence type="ECO:0000259" key="1">
    <source>
        <dbReference type="Pfam" id="PF13354"/>
    </source>
</evidence>
<dbReference type="Pfam" id="PF13354">
    <property type="entry name" value="Beta-lactamase2"/>
    <property type="match status" value="1"/>
</dbReference>
<accession>A0A7Y9LVM1</accession>
<dbReference type="Gene3D" id="3.40.710.10">
    <property type="entry name" value="DD-peptidase/beta-lactamase superfamily"/>
    <property type="match status" value="1"/>
</dbReference>
<dbReference type="GO" id="GO:0030655">
    <property type="term" value="P:beta-lactam antibiotic catabolic process"/>
    <property type="evidence" value="ECO:0007669"/>
    <property type="project" value="InterPro"/>
</dbReference>
<keyword evidence="2" id="KW-0378">Hydrolase</keyword>
<protein>
    <submittedName>
        <fullName evidence="2">Beta-lactamase class A</fullName>
        <ecNumber evidence="2">3.5.2.6</ecNumber>
    </submittedName>
</protein>
<dbReference type="InterPro" id="IPR045155">
    <property type="entry name" value="Beta-lactam_cat"/>
</dbReference>
<sequence>MSLTSDYSDGVPVASYCLSTLAGEVLAERKADTRFYSASTIKLAVLVAAITAVERGELSLEQELISTHTFSSQAGGSFSFEPEEYDVGMAAEGATMTLREVLGRMISVSSNEATNLVVELVGFPAVMTALRACGATDSKMERLIGDITALEQGLTHEVTARDLCRVMGAIVRGEVANDEHTELMLGWLRAQEYPVIGTELSTFAPVPEWGSKSGWVTGIQHDVAFIFPASSVAANSAARQGFLLAICTRAYPEPDAAELIHALTQALLGPLLEPTP</sequence>
<comment type="caution">
    <text evidence="2">The sequence shown here is derived from an EMBL/GenBank/DDBJ whole genome shotgun (WGS) entry which is preliminary data.</text>
</comment>
<feature type="domain" description="Beta-lactamase class A catalytic" evidence="1">
    <location>
        <begin position="23"/>
        <end position="229"/>
    </location>
</feature>
<dbReference type="SUPFAM" id="SSF56601">
    <property type="entry name" value="beta-lactamase/transpeptidase-like"/>
    <property type="match status" value="1"/>
</dbReference>
<organism evidence="2 3">
    <name type="scientific">Psychromicrobium silvestre</name>
    <dbReference type="NCBI Taxonomy" id="1645614"/>
    <lineage>
        <taxon>Bacteria</taxon>
        <taxon>Bacillati</taxon>
        <taxon>Actinomycetota</taxon>
        <taxon>Actinomycetes</taxon>
        <taxon>Micrococcales</taxon>
        <taxon>Micrococcaceae</taxon>
        <taxon>Psychromicrobium</taxon>
    </lineage>
</organism>
<dbReference type="AlphaFoldDB" id="A0A7Y9LVM1"/>
<dbReference type="RefSeq" id="WP_179390075.1">
    <property type="nucleotide sequence ID" value="NZ_JACBYQ010000002.1"/>
</dbReference>
<dbReference type="Proteomes" id="UP000521748">
    <property type="component" value="Unassembled WGS sequence"/>
</dbReference>
<reference evidence="2 3" key="1">
    <citation type="submission" date="2020-07" db="EMBL/GenBank/DDBJ databases">
        <title>Sequencing the genomes of 1000 actinobacteria strains.</title>
        <authorList>
            <person name="Klenk H.-P."/>
        </authorList>
    </citation>
    <scope>NUCLEOTIDE SEQUENCE [LARGE SCALE GENOMIC DNA]</scope>
    <source>
        <strain evidence="2 3">DSM 102047</strain>
    </source>
</reference>
<dbReference type="InterPro" id="IPR012338">
    <property type="entry name" value="Beta-lactam/transpept-like"/>
</dbReference>
<dbReference type="GO" id="GO:0008800">
    <property type="term" value="F:beta-lactamase activity"/>
    <property type="evidence" value="ECO:0007669"/>
    <property type="project" value="UniProtKB-EC"/>
</dbReference>
<gene>
    <name evidence="2" type="ORF">FHU41_002669</name>
</gene>
<dbReference type="EMBL" id="JACBYQ010000002">
    <property type="protein sequence ID" value="NYE96419.1"/>
    <property type="molecule type" value="Genomic_DNA"/>
</dbReference>
<keyword evidence="3" id="KW-1185">Reference proteome</keyword>
<dbReference type="PANTHER" id="PTHR35333:SF3">
    <property type="entry name" value="BETA-LACTAMASE-TYPE TRANSPEPTIDASE FOLD CONTAINING PROTEIN"/>
    <property type="match status" value="1"/>
</dbReference>
<dbReference type="InterPro" id="IPR000871">
    <property type="entry name" value="Beta-lactam_class-A"/>
</dbReference>